<evidence type="ECO:0000313" key="1">
    <source>
        <dbReference type="EMBL" id="KAF2673108.1"/>
    </source>
</evidence>
<evidence type="ECO:0000313" key="2">
    <source>
        <dbReference type="Proteomes" id="UP000799302"/>
    </source>
</evidence>
<dbReference type="Proteomes" id="UP000799302">
    <property type="component" value="Unassembled WGS sequence"/>
</dbReference>
<dbReference type="AlphaFoldDB" id="A0A6A6UPT9"/>
<keyword evidence="2" id="KW-1185">Reference proteome</keyword>
<protein>
    <submittedName>
        <fullName evidence="1">Uncharacterized protein</fullName>
    </submittedName>
</protein>
<gene>
    <name evidence="1" type="ORF">BT63DRAFT_451140</name>
</gene>
<accession>A0A6A6UPT9</accession>
<organism evidence="1 2">
    <name type="scientific">Microthyrium microscopicum</name>
    <dbReference type="NCBI Taxonomy" id="703497"/>
    <lineage>
        <taxon>Eukaryota</taxon>
        <taxon>Fungi</taxon>
        <taxon>Dikarya</taxon>
        <taxon>Ascomycota</taxon>
        <taxon>Pezizomycotina</taxon>
        <taxon>Dothideomycetes</taxon>
        <taxon>Dothideomycetes incertae sedis</taxon>
        <taxon>Microthyriales</taxon>
        <taxon>Microthyriaceae</taxon>
        <taxon>Microthyrium</taxon>
    </lineage>
</organism>
<reference evidence="1" key="1">
    <citation type="journal article" date="2020" name="Stud. Mycol.">
        <title>101 Dothideomycetes genomes: a test case for predicting lifestyles and emergence of pathogens.</title>
        <authorList>
            <person name="Haridas S."/>
            <person name="Albert R."/>
            <person name="Binder M."/>
            <person name="Bloem J."/>
            <person name="Labutti K."/>
            <person name="Salamov A."/>
            <person name="Andreopoulos B."/>
            <person name="Baker S."/>
            <person name="Barry K."/>
            <person name="Bills G."/>
            <person name="Bluhm B."/>
            <person name="Cannon C."/>
            <person name="Castanera R."/>
            <person name="Culley D."/>
            <person name="Daum C."/>
            <person name="Ezra D."/>
            <person name="Gonzalez J."/>
            <person name="Henrissat B."/>
            <person name="Kuo A."/>
            <person name="Liang C."/>
            <person name="Lipzen A."/>
            <person name="Lutzoni F."/>
            <person name="Magnuson J."/>
            <person name="Mondo S."/>
            <person name="Nolan M."/>
            <person name="Ohm R."/>
            <person name="Pangilinan J."/>
            <person name="Park H.-J."/>
            <person name="Ramirez L."/>
            <person name="Alfaro M."/>
            <person name="Sun H."/>
            <person name="Tritt A."/>
            <person name="Yoshinaga Y."/>
            <person name="Zwiers L.-H."/>
            <person name="Turgeon B."/>
            <person name="Goodwin S."/>
            <person name="Spatafora J."/>
            <person name="Crous P."/>
            <person name="Grigoriev I."/>
        </authorList>
    </citation>
    <scope>NUCLEOTIDE SEQUENCE</scope>
    <source>
        <strain evidence="1">CBS 115976</strain>
    </source>
</reference>
<sequence>MLLCLEHELRHVMPKLKCLTITRGTSLKDNEDVHYEFAQYNVDWVNEKPLQLFVETEGISTQLQYYTGQGLDNSPMLRFPTCSRLLASLHRLIELDIGFMGRQFGYVWRWVEHGQLPRTVAQSRPKKECIAYLVSFCATLDKHFQEVCRLIATYSKPAEAKLALRREIEQWRHDLAPEVGNDHYFRFVVDVLWLTKVRI</sequence>
<dbReference type="EMBL" id="MU004231">
    <property type="protein sequence ID" value="KAF2673108.1"/>
    <property type="molecule type" value="Genomic_DNA"/>
</dbReference>
<name>A0A6A6UPT9_9PEZI</name>
<proteinExistence type="predicted"/>